<comment type="caution">
    <text evidence="1">The sequence shown here is derived from an EMBL/GenBank/DDBJ whole genome shotgun (WGS) entry which is preliminary data.</text>
</comment>
<dbReference type="RefSeq" id="WP_116882935.1">
    <property type="nucleotide sequence ID" value="NZ_CABMMC010000039.1"/>
</dbReference>
<name>A0A2U1B8E8_9BACT</name>
<dbReference type="GeneID" id="78294258"/>
<keyword evidence="2" id="KW-1185">Reference proteome</keyword>
<evidence type="ECO:0000313" key="1">
    <source>
        <dbReference type="EMBL" id="PVY44944.1"/>
    </source>
</evidence>
<organism evidence="1 2">
    <name type="scientific">Victivallis vadensis</name>
    <dbReference type="NCBI Taxonomy" id="172901"/>
    <lineage>
        <taxon>Bacteria</taxon>
        <taxon>Pseudomonadati</taxon>
        <taxon>Lentisphaerota</taxon>
        <taxon>Lentisphaeria</taxon>
        <taxon>Victivallales</taxon>
        <taxon>Victivallaceae</taxon>
        <taxon>Victivallis</taxon>
    </lineage>
</organism>
<dbReference type="AlphaFoldDB" id="A0A2U1B8E8"/>
<evidence type="ECO:0008006" key="3">
    <source>
        <dbReference type="Google" id="ProtNLM"/>
    </source>
</evidence>
<protein>
    <recommendedName>
        <fullName evidence="3">Type II secretion system protein K</fullName>
    </recommendedName>
</protein>
<evidence type="ECO:0000313" key="2">
    <source>
        <dbReference type="Proteomes" id="UP000245959"/>
    </source>
</evidence>
<gene>
    <name evidence="1" type="ORF">C8D82_10488</name>
</gene>
<proteinExistence type="predicted"/>
<dbReference type="SUPFAM" id="SSF158544">
    <property type="entry name" value="GspK insert domain-like"/>
    <property type="match status" value="1"/>
</dbReference>
<accession>A0A2U1B8E8</accession>
<dbReference type="InterPro" id="IPR038072">
    <property type="entry name" value="GspK_central_sf"/>
</dbReference>
<reference evidence="1 2" key="1">
    <citation type="submission" date="2018-04" db="EMBL/GenBank/DDBJ databases">
        <title>Genomic Encyclopedia of Type Strains, Phase IV (KMG-IV): sequencing the most valuable type-strain genomes for metagenomic binning, comparative biology and taxonomic classification.</title>
        <authorList>
            <person name="Goeker M."/>
        </authorList>
    </citation>
    <scope>NUCLEOTIDE SEQUENCE [LARGE SCALE GENOMIC DNA]</scope>
    <source>
        <strain evidence="1 2">DSM 14823</strain>
    </source>
</reference>
<dbReference type="EMBL" id="QEKH01000004">
    <property type="protein sequence ID" value="PVY44944.1"/>
    <property type="molecule type" value="Genomic_DNA"/>
</dbReference>
<sequence length="328" mass="36889">MRVRIQPDRSHESGAALVSALAMLATAGLLVLALVAVSRVSTVGVATYTDLMRSGYIAEGAGNRVRYLIEADRQLYGTSRAEDIKYEDYDTDRYLADSIEHEIDYYGTPVKFVITSALSGVAMTNVNALDVFSYDRDTESAVTDLLGEFADQLSDYIDTDDESRTDGFEVADYEGIDMNALPRNASPQFREELLWLPAAKTLLPLDKDGRLTLIRQFGIPSGNPSIYTVNYTMLRTMAQLEEEQAKEVLRALELWRKERTPLGDQLDELVLPQLQRSFSWDEPEYYTVTVRQAAPEGRPTSRLVYSFRSDGVTGPSDKIATYYEYLKF</sequence>
<dbReference type="Proteomes" id="UP000245959">
    <property type="component" value="Unassembled WGS sequence"/>
</dbReference>